<evidence type="ECO:0000313" key="4">
    <source>
        <dbReference type="Proteomes" id="UP000701801"/>
    </source>
</evidence>
<feature type="transmembrane region" description="Helical" evidence="2">
    <location>
        <begin position="37"/>
        <end position="59"/>
    </location>
</feature>
<evidence type="ECO:0000256" key="2">
    <source>
        <dbReference type="SAM" id="Phobius"/>
    </source>
</evidence>
<protein>
    <submittedName>
        <fullName evidence="3">Uncharacterized protein</fullName>
    </submittedName>
</protein>
<dbReference type="AlphaFoldDB" id="A0A9N9LN39"/>
<proteinExistence type="predicted"/>
<keyword evidence="2" id="KW-0812">Transmembrane</keyword>
<comment type="caution">
    <text evidence="3">The sequence shown here is derived from an EMBL/GenBank/DDBJ whole genome shotgun (WGS) entry which is preliminary data.</text>
</comment>
<feature type="region of interest" description="Disordered" evidence="1">
    <location>
        <begin position="273"/>
        <end position="332"/>
    </location>
</feature>
<feature type="compositionally biased region" description="Polar residues" evidence="1">
    <location>
        <begin position="99"/>
        <end position="109"/>
    </location>
</feature>
<keyword evidence="2" id="KW-0472">Membrane</keyword>
<evidence type="ECO:0000313" key="3">
    <source>
        <dbReference type="EMBL" id="CAG8975354.1"/>
    </source>
</evidence>
<feature type="compositionally biased region" description="Pro residues" evidence="1">
    <location>
        <begin position="73"/>
        <end position="82"/>
    </location>
</feature>
<dbReference type="EMBL" id="CAJVRM010000133">
    <property type="protein sequence ID" value="CAG8975354.1"/>
    <property type="molecule type" value="Genomic_DNA"/>
</dbReference>
<feature type="region of interest" description="Disordered" evidence="1">
    <location>
        <begin position="71"/>
        <end position="171"/>
    </location>
</feature>
<evidence type="ECO:0000256" key="1">
    <source>
        <dbReference type="SAM" id="MobiDB-lite"/>
    </source>
</evidence>
<name>A0A9N9LN39_9HELO</name>
<sequence length="332" mass="36107">MPVTPVLNKKAAIERTTTTPIPNPIHGSPKATPLQGAIIALGIISGLLIFGILLFMVLYCHYKNQRMEDEPIARPPFPPRQGPFPQARRPLPNPYGRPQMNNDPRNLEQQHVPGMPVGSRDVHSAAANRQRTFSAQSGRRSQLQGENDVDGVATQRQGPLSAHSPRHSQMLPGDIDAAAAAQRQSAFSGNPARGSQMMGEMDPNVRMAQRPRGFSARSARHSQIQGDKQQGDMYGVYGSGLGGMQGLHPMTPQAYNQGAYHQGEGYAMPMQMPVPDPVATQREGRDEYSVEDPQSEVEGRRTSRVLPGHPPPGSRQSRLSVSGELGGRREGL</sequence>
<dbReference type="OrthoDB" id="10384381at2759"/>
<feature type="region of interest" description="Disordered" evidence="1">
    <location>
        <begin position="1"/>
        <end position="28"/>
    </location>
</feature>
<organism evidence="3 4">
    <name type="scientific">Hymenoscyphus albidus</name>
    <dbReference type="NCBI Taxonomy" id="595503"/>
    <lineage>
        <taxon>Eukaryota</taxon>
        <taxon>Fungi</taxon>
        <taxon>Dikarya</taxon>
        <taxon>Ascomycota</taxon>
        <taxon>Pezizomycotina</taxon>
        <taxon>Leotiomycetes</taxon>
        <taxon>Helotiales</taxon>
        <taxon>Helotiaceae</taxon>
        <taxon>Hymenoscyphus</taxon>
    </lineage>
</organism>
<feature type="compositionally biased region" description="Polar residues" evidence="1">
    <location>
        <begin position="127"/>
        <end position="145"/>
    </location>
</feature>
<keyword evidence="4" id="KW-1185">Reference proteome</keyword>
<keyword evidence="2" id="KW-1133">Transmembrane helix</keyword>
<reference evidence="3" key="1">
    <citation type="submission" date="2021-07" db="EMBL/GenBank/DDBJ databases">
        <authorList>
            <person name="Durling M."/>
        </authorList>
    </citation>
    <scope>NUCLEOTIDE SEQUENCE</scope>
</reference>
<dbReference type="Proteomes" id="UP000701801">
    <property type="component" value="Unassembled WGS sequence"/>
</dbReference>
<accession>A0A9N9LN39</accession>
<gene>
    <name evidence="3" type="ORF">HYALB_00005684</name>
</gene>